<dbReference type="InterPro" id="IPR036890">
    <property type="entry name" value="HATPase_C_sf"/>
</dbReference>
<keyword evidence="1" id="KW-0808">Transferase</keyword>
<evidence type="ECO:0000259" key="3">
    <source>
        <dbReference type="Pfam" id="PF13581"/>
    </source>
</evidence>
<dbReference type="RefSeq" id="WP_003979329.1">
    <property type="nucleotide sequence ID" value="NZ_CP043497.1"/>
</dbReference>
<dbReference type="PANTHER" id="PTHR35526:SF3">
    <property type="entry name" value="ANTI-SIGMA-F FACTOR RSBW"/>
    <property type="match status" value="1"/>
</dbReference>
<dbReference type="Pfam" id="PF13581">
    <property type="entry name" value="HATPase_c_2"/>
    <property type="match status" value="1"/>
</dbReference>
<dbReference type="CDD" id="cd16936">
    <property type="entry name" value="HATPase_RsbW-like"/>
    <property type="match status" value="1"/>
</dbReference>
<dbReference type="Proteomes" id="UP000829494">
    <property type="component" value="Chromosome"/>
</dbReference>
<keyword evidence="1" id="KW-0418">Kinase</keyword>
<evidence type="ECO:0000256" key="2">
    <source>
        <dbReference type="SAM" id="MobiDB-lite"/>
    </source>
</evidence>
<evidence type="ECO:0000313" key="5">
    <source>
        <dbReference type="Proteomes" id="UP000829494"/>
    </source>
</evidence>
<organism evidence="4 5">
    <name type="scientific">Streptomyces rimosus subsp. rimosus</name>
    <dbReference type="NCBI Taxonomy" id="132474"/>
    <lineage>
        <taxon>Bacteria</taxon>
        <taxon>Bacillati</taxon>
        <taxon>Actinomycetota</taxon>
        <taxon>Actinomycetes</taxon>
        <taxon>Kitasatosporales</taxon>
        <taxon>Streptomycetaceae</taxon>
        <taxon>Streptomyces</taxon>
    </lineage>
</organism>
<dbReference type="InterPro" id="IPR003594">
    <property type="entry name" value="HATPase_dom"/>
</dbReference>
<proteinExistence type="predicted"/>
<accession>A0ABY3YSY5</accession>
<dbReference type="GeneID" id="66859885"/>
<evidence type="ECO:0000313" key="4">
    <source>
        <dbReference type="EMBL" id="UNZ01033.1"/>
    </source>
</evidence>
<sequence>MPQPHARTLRVEYLLPHTERAALWARRLTGVYLGREDTGRHPVDTCDAAVVVSELVTNAVRHTHGACRLRLCLYSGHLSVEVHDDSPARLRPRPVGGEAEDGRGLALVGALAQTLDVRCDPGGGKTVRATLGTDRKPAEVTGGFAAADGSTRRRA</sequence>
<evidence type="ECO:0000256" key="1">
    <source>
        <dbReference type="ARBA" id="ARBA00022527"/>
    </source>
</evidence>
<feature type="region of interest" description="Disordered" evidence="2">
    <location>
        <begin position="128"/>
        <end position="155"/>
    </location>
</feature>
<protein>
    <submittedName>
        <fullName evidence="4">Histidine kinase-, DNA gyrase B-, and HSP90-like ATPase</fullName>
    </submittedName>
</protein>
<dbReference type="PANTHER" id="PTHR35526">
    <property type="entry name" value="ANTI-SIGMA-F FACTOR RSBW-RELATED"/>
    <property type="match status" value="1"/>
</dbReference>
<name>A0ABY3YSY5_STRRM</name>
<feature type="domain" description="Histidine kinase/HSP90-like ATPase" evidence="3">
    <location>
        <begin position="38"/>
        <end position="130"/>
    </location>
</feature>
<keyword evidence="5" id="KW-1185">Reference proteome</keyword>
<keyword evidence="1" id="KW-0723">Serine/threonine-protein kinase</keyword>
<dbReference type="Gene3D" id="3.30.565.10">
    <property type="entry name" value="Histidine kinase-like ATPase, C-terminal domain"/>
    <property type="match status" value="1"/>
</dbReference>
<dbReference type="InterPro" id="IPR050267">
    <property type="entry name" value="Anti-sigma-factor_SerPK"/>
</dbReference>
<dbReference type="SUPFAM" id="SSF55874">
    <property type="entry name" value="ATPase domain of HSP90 chaperone/DNA topoisomerase II/histidine kinase"/>
    <property type="match status" value="1"/>
</dbReference>
<dbReference type="EMBL" id="CP094298">
    <property type="protein sequence ID" value="UNZ01033.1"/>
    <property type="molecule type" value="Genomic_DNA"/>
</dbReference>
<gene>
    <name evidence="4" type="ORF">SRIMR7_02660</name>
</gene>
<reference evidence="4 5" key="1">
    <citation type="submission" date="2022-03" db="EMBL/GenBank/DDBJ databases">
        <title>Complete genome of Streptomyces rimosus ssp. rimosus R7 (=ATCC 10970).</title>
        <authorList>
            <person name="Beganovic S."/>
            <person name="Ruckert C."/>
            <person name="Busche T."/>
            <person name="Kalinowski J."/>
            <person name="Wittmann C."/>
        </authorList>
    </citation>
    <scope>NUCLEOTIDE SEQUENCE [LARGE SCALE GENOMIC DNA]</scope>
    <source>
        <strain evidence="4 5">R7</strain>
    </source>
</reference>